<evidence type="ECO:0000313" key="4">
    <source>
        <dbReference type="Proteomes" id="UP001390963"/>
    </source>
</evidence>
<dbReference type="Proteomes" id="UP001390963">
    <property type="component" value="Unassembled WGS sequence"/>
</dbReference>
<evidence type="ECO:0000313" key="1">
    <source>
        <dbReference type="EMBL" id="MEM0517353.1"/>
    </source>
</evidence>
<name>A0AB35YMW1_9FLAO</name>
<keyword evidence="4" id="KW-1185">Reference proteome</keyword>
<dbReference type="RefSeq" id="WP_342686687.1">
    <property type="nucleotide sequence ID" value="NZ_JAZBJM010000001.1"/>
</dbReference>
<evidence type="ECO:0000313" key="2">
    <source>
        <dbReference type="EMBL" id="MEM0571906.1"/>
    </source>
</evidence>
<organism evidence="1 3">
    <name type="scientific">Aequorivita flava</name>
    <dbReference type="NCBI Taxonomy" id="3114371"/>
    <lineage>
        <taxon>Bacteria</taxon>
        <taxon>Pseudomonadati</taxon>
        <taxon>Bacteroidota</taxon>
        <taxon>Flavobacteriia</taxon>
        <taxon>Flavobacteriales</taxon>
        <taxon>Flavobacteriaceae</taxon>
        <taxon>Aequorivita</taxon>
    </lineage>
</organism>
<dbReference type="EMBL" id="JBANCF010000001">
    <property type="protein sequence ID" value="MEM0571906.1"/>
    <property type="molecule type" value="Genomic_DNA"/>
</dbReference>
<dbReference type="Proteomes" id="UP001388259">
    <property type="component" value="Unassembled WGS sequence"/>
</dbReference>
<proteinExistence type="predicted"/>
<gene>
    <name evidence="2" type="ORF">VZD24_00130</name>
    <name evidence="1" type="ORF">VZD85_03230</name>
</gene>
<reference evidence="1 4" key="1">
    <citation type="submission" date="2024-01" db="EMBL/GenBank/DDBJ databases">
        <title>Aequorivita flavus sp. nov., isolated from deep-sea sediment.</title>
        <authorList>
            <person name="Chen X."/>
        </authorList>
    </citation>
    <scope>NUCLEOTIDE SEQUENCE</scope>
    <source>
        <strain evidence="1">MCCC 1A16923</strain>
        <strain evidence="2 4">MCCC 1A16935</strain>
    </source>
</reference>
<dbReference type="EMBL" id="JAZBJM010000001">
    <property type="protein sequence ID" value="MEM0517353.1"/>
    <property type="molecule type" value="Genomic_DNA"/>
</dbReference>
<dbReference type="AlphaFoldDB" id="A0AB35YMW1"/>
<evidence type="ECO:0000313" key="3">
    <source>
        <dbReference type="Proteomes" id="UP001388259"/>
    </source>
</evidence>
<comment type="caution">
    <text evidence="1">The sequence shown here is derived from an EMBL/GenBank/DDBJ whole genome shotgun (WGS) entry which is preliminary data.</text>
</comment>
<sequence>MAKQVGIIKLKGTIGDLNFYNTKNAGPLARKAGGGFSKDQKKKPVRTMENASEFGRCSKTKKAFKMALAPFLCVRKDGDLHGRMVQLFTRIKDQDRINSRGMRGVGPGVETPRGRQLLKDFEFTPLCNVMETLAASGNFDFTTRSLNISNFDMRNVQFPTGATHLALTLGLLHFDFNSLENQLKSSAPLYLDKSYSANSIEMQVNLPDVAGTAIAVLGLKFYQEVQGTYYLFRSANSVGVENLGVEY</sequence>
<accession>A0AB35YMW1</accession>
<protein>
    <submittedName>
        <fullName evidence="1">Uncharacterized protein</fullName>
    </submittedName>
</protein>